<dbReference type="Pfam" id="PF13561">
    <property type="entry name" value="adh_short_C2"/>
    <property type="match status" value="1"/>
</dbReference>
<evidence type="ECO:0000313" key="2">
    <source>
        <dbReference type="EMBL" id="MFD1193057.1"/>
    </source>
</evidence>
<dbReference type="EMBL" id="JBHTKR010000001">
    <property type="protein sequence ID" value="MFD1193057.1"/>
    <property type="molecule type" value="Genomic_DNA"/>
</dbReference>
<dbReference type="GO" id="GO:0016491">
    <property type="term" value="F:oxidoreductase activity"/>
    <property type="evidence" value="ECO:0007669"/>
    <property type="project" value="UniProtKB-KW"/>
</dbReference>
<comment type="caution">
    <text evidence="2">The sequence shown here is derived from an EMBL/GenBank/DDBJ whole genome shotgun (WGS) entry which is preliminary data.</text>
</comment>
<sequence length="253" mass="26118">MSGFDARVAFITGAGSGIGRAMALKLAAQGARVVCSDINEETAQDTAALAEGLGATAIPCVLDTSDEDAVKDAFARTCRDLGRIDVLMNNAGVGGKDWQTTTAINLDGVYYGLIHGCPIMARQGGGAVVNTASIAGLGGLMWTEDYHDNIDLVGSLSAYVASKHGVVGMTRQFAVAFGKAGVRVNAVCPGYIQTPIITTLREPETMDFLRSLHPMGRLGDPDEVAEVAAFLASDAASFVTGAAVPVDGGYTAR</sequence>
<dbReference type="InterPro" id="IPR002347">
    <property type="entry name" value="SDR_fam"/>
</dbReference>
<organism evidence="2 3">
    <name type="scientific">Seohaeicola saemankumensis</name>
    <dbReference type="NCBI Taxonomy" id="481181"/>
    <lineage>
        <taxon>Bacteria</taxon>
        <taxon>Pseudomonadati</taxon>
        <taxon>Pseudomonadota</taxon>
        <taxon>Alphaproteobacteria</taxon>
        <taxon>Rhodobacterales</taxon>
        <taxon>Roseobacteraceae</taxon>
        <taxon>Seohaeicola</taxon>
    </lineage>
</organism>
<dbReference type="PANTHER" id="PTHR42760">
    <property type="entry name" value="SHORT-CHAIN DEHYDROGENASES/REDUCTASES FAMILY MEMBER"/>
    <property type="match status" value="1"/>
</dbReference>
<evidence type="ECO:0000256" key="1">
    <source>
        <dbReference type="ARBA" id="ARBA00006484"/>
    </source>
</evidence>
<comment type="similarity">
    <text evidence="1">Belongs to the short-chain dehydrogenases/reductases (SDR) family.</text>
</comment>
<dbReference type="InterPro" id="IPR036291">
    <property type="entry name" value="NAD(P)-bd_dom_sf"/>
</dbReference>
<keyword evidence="3" id="KW-1185">Reference proteome</keyword>
<reference evidence="3" key="1">
    <citation type="journal article" date="2019" name="Int. J. Syst. Evol. Microbiol.">
        <title>The Global Catalogue of Microorganisms (GCM) 10K type strain sequencing project: providing services to taxonomists for standard genome sequencing and annotation.</title>
        <authorList>
            <consortium name="The Broad Institute Genomics Platform"/>
            <consortium name="The Broad Institute Genome Sequencing Center for Infectious Disease"/>
            <person name="Wu L."/>
            <person name="Ma J."/>
        </authorList>
    </citation>
    <scope>NUCLEOTIDE SEQUENCE [LARGE SCALE GENOMIC DNA]</scope>
    <source>
        <strain evidence="3">CCUG 55328</strain>
    </source>
</reference>
<keyword evidence="2" id="KW-0560">Oxidoreductase</keyword>
<protein>
    <submittedName>
        <fullName evidence="2">SDR family NAD(P)-dependent oxidoreductase</fullName>
        <ecNumber evidence="2">1.1.1.-</ecNumber>
    </submittedName>
</protein>
<accession>A0ABW3T7Z8</accession>
<evidence type="ECO:0000313" key="3">
    <source>
        <dbReference type="Proteomes" id="UP001597151"/>
    </source>
</evidence>
<dbReference type="CDD" id="cd05233">
    <property type="entry name" value="SDR_c"/>
    <property type="match status" value="1"/>
</dbReference>
<name>A0ABW3T7Z8_9RHOB</name>
<gene>
    <name evidence="2" type="ORF">ACFQ3C_00050</name>
</gene>
<dbReference type="Proteomes" id="UP001597151">
    <property type="component" value="Unassembled WGS sequence"/>
</dbReference>
<dbReference type="SUPFAM" id="SSF51735">
    <property type="entry name" value="NAD(P)-binding Rossmann-fold domains"/>
    <property type="match status" value="1"/>
</dbReference>
<dbReference type="RefSeq" id="WP_380787952.1">
    <property type="nucleotide sequence ID" value="NZ_JBHTKR010000001.1"/>
</dbReference>
<dbReference type="EC" id="1.1.1.-" evidence="2"/>
<dbReference type="PRINTS" id="PR00080">
    <property type="entry name" value="SDRFAMILY"/>
</dbReference>
<dbReference type="Gene3D" id="3.40.50.720">
    <property type="entry name" value="NAD(P)-binding Rossmann-like Domain"/>
    <property type="match status" value="1"/>
</dbReference>
<dbReference type="PRINTS" id="PR00081">
    <property type="entry name" value="GDHRDH"/>
</dbReference>
<proteinExistence type="inferred from homology"/>